<comment type="caution">
    <text evidence="9">The sequence shown here is derived from an EMBL/GenBank/DDBJ whole genome shotgun (WGS) entry which is preliminary data.</text>
</comment>
<evidence type="ECO:0000256" key="2">
    <source>
        <dbReference type="ARBA" id="ARBA00022448"/>
    </source>
</evidence>
<feature type="domain" description="Major facilitator superfamily (MFS) profile" evidence="8">
    <location>
        <begin position="8"/>
        <end position="392"/>
    </location>
</feature>
<evidence type="ECO:0000256" key="7">
    <source>
        <dbReference type="SAM" id="Phobius"/>
    </source>
</evidence>
<evidence type="ECO:0000256" key="3">
    <source>
        <dbReference type="ARBA" id="ARBA00022475"/>
    </source>
</evidence>
<protein>
    <submittedName>
        <fullName evidence="9">MFS transporter</fullName>
    </submittedName>
</protein>
<feature type="transmembrane region" description="Helical" evidence="7">
    <location>
        <begin position="176"/>
        <end position="195"/>
    </location>
</feature>
<keyword evidence="5 7" id="KW-1133">Transmembrane helix</keyword>
<feature type="transmembrane region" description="Helical" evidence="7">
    <location>
        <begin position="368"/>
        <end position="386"/>
    </location>
</feature>
<feature type="transmembrane region" description="Helical" evidence="7">
    <location>
        <begin position="334"/>
        <end position="356"/>
    </location>
</feature>
<dbReference type="PROSITE" id="PS50850">
    <property type="entry name" value="MFS"/>
    <property type="match status" value="1"/>
</dbReference>
<dbReference type="SUPFAM" id="SSF103473">
    <property type="entry name" value="MFS general substrate transporter"/>
    <property type="match status" value="1"/>
</dbReference>
<reference evidence="9 10" key="1">
    <citation type="journal article" date="2015" name="Appl. Environ. Microbiol.">
        <title>Nanoarchaeota, Their Sulfolobales Host, and Nanoarchaeota Virus Distribution across Yellowstone National Park Hot Springs.</title>
        <authorList>
            <person name="Munson-McGee J.H."/>
            <person name="Field E.K."/>
            <person name="Bateson M."/>
            <person name="Rooney C."/>
            <person name="Stepanauskas R."/>
            <person name="Young M.J."/>
        </authorList>
    </citation>
    <scope>NUCLEOTIDE SEQUENCE [LARGE SCALE GENOMIC DNA]</scope>
    <source>
        <strain evidence="9">SCGC AC-742_N10</strain>
    </source>
</reference>
<comment type="subcellular location">
    <subcellularLocation>
        <location evidence="1">Cell membrane</location>
        <topology evidence="1">Multi-pass membrane protein</topology>
    </subcellularLocation>
</comment>
<evidence type="ECO:0000256" key="6">
    <source>
        <dbReference type="ARBA" id="ARBA00023136"/>
    </source>
</evidence>
<keyword evidence="2" id="KW-0813">Transport</keyword>
<dbReference type="InterPro" id="IPR020846">
    <property type="entry name" value="MFS_dom"/>
</dbReference>
<feature type="transmembrane region" description="Helical" evidence="7">
    <location>
        <begin position="100"/>
        <end position="119"/>
    </location>
</feature>
<dbReference type="PROSITE" id="PS00216">
    <property type="entry name" value="SUGAR_TRANSPORT_1"/>
    <property type="match status" value="1"/>
</dbReference>
<dbReference type="InterPro" id="IPR011701">
    <property type="entry name" value="MFS"/>
</dbReference>
<proteinExistence type="predicted"/>
<dbReference type="PANTHER" id="PTHR43045:SF1">
    <property type="entry name" value="SHIKIMATE TRANSPORTER"/>
    <property type="match status" value="1"/>
</dbReference>
<dbReference type="AlphaFoldDB" id="A0A2T9XBB6"/>
<keyword evidence="4 7" id="KW-0812">Transmembrane</keyword>
<evidence type="ECO:0000256" key="4">
    <source>
        <dbReference type="ARBA" id="ARBA00022692"/>
    </source>
</evidence>
<feature type="transmembrane region" description="Helical" evidence="7">
    <location>
        <begin position="140"/>
        <end position="164"/>
    </location>
</feature>
<evidence type="ECO:0000256" key="1">
    <source>
        <dbReference type="ARBA" id="ARBA00004651"/>
    </source>
</evidence>
<dbReference type="PANTHER" id="PTHR43045">
    <property type="entry name" value="SHIKIMATE TRANSPORTER"/>
    <property type="match status" value="1"/>
</dbReference>
<dbReference type="InterPro" id="IPR036259">
    <property type="entry name" value="MFS_trans_sf"/>
</dbReference>
<dbReference type="GO" id="GO:0022857">
    <property type="term" value="F:transmembrane transporter activity"/>
    <property type="evidence" value="ECO:0007669"/>
    <property type="project" value="InterPro"/>
</dbReference>
<dbReference type="Proteomes" id="UP000245638">
    <property type="component" value="Unassembled WGS sequence"/>
</dbReference>
<evidence type="ECO:0000313" key="10">
    <source>
        <dbReference type="Proteomes" id="UP000245638"/>
    </source>
</evidence>
<gene>
    <name evidence="9" type="ORF">DDW13_00830</name>
</gene>
<dbReference type="CDD" id="cd17316">
    <property type="entry name" value="MFS_SV2_like"/>
    <property type="match status" value="1"/>
</dbReference>
<accession>A0A2T9XBB6</accession>
<feature type="transmembrane region" description="Helical" evidence="7">
    <location>
        <begin position="257"/>
        <end position="277"/>
    </location>
</feature>
<dbReference type="InterPro" id="IPR005829">
    <property type="entry name" value="Sugar_transporter_CS"/>
</dbReference>
<evidence type="ECO:0000313" key="9">
    <source>
        <dbReference type="EMBL" id="PVU77397.1"/>
    </source>
</evidence>
<name>A0A2T9XBB6_9CREN</name>
<keyword evidence="3" id="KW-1003">Cell membrane</keyword>
<organism evidence="9 10">
    <name type="scientific">Acidianus hospitalis</name>
    <dbReference type="NCBI Taxonomy" id="563177"/>
    <lineage>
        <taxon>Archaea</taxon>
        <taxon>Thermoproteota</taxon>
        <taxon>Thermoprotei</taxon>
        <taxon>Sulfolobales</taxon>
        <taxon>Sulfolobaceae</taxon>
        <taxon>Acidianus</taxon>
    </lineage>
</organism>
<dbReference type="EMBL" id="QEFD01000031">
    <property type="protein sequence ID" value="PVU77397.1"/>
    <property type="molecule type" value="Genomic_DNA"/>
</dbReference>
<evidence type="ECO:0000259" key="8">
    <source>
        <dbReference type="PROSITE" id="PS50850"/>
    </source>
</evidence>
<sequence length="401" mass="43828">MSERPVSNYIGSYISWIMDSYDLGAVVITSTLLEKLFYPTLGTLGAVLPIVFTVLFRPLGGFIFGYIADKYGRKRTLIFTVLGYSLSIGITSILPTYYQIGILAPILLSLLRILQGIFIGGDVSSSFTTAMESVRKMRGLFGGIMQSGTLVGFVIVDLLFAYFASIPSLVLNSWRYIFAIGVLPAGLAVFIRSRMTEPKIYVESKKDNPIKGLKPIWQTILVMIGFWMMIYAGPQFAPVFFGEYLHLTQAEIGKYAFYMNLAGIPAMIIAGGISDFLGRKFSGIGYVALATIGAGIFYFSCFSLFTVMLFGFLINFPSALTPAYLAERFKTFSRATGVGFSYNGAFIAAGFSPLLISLVSTKLPLNTSAFSILTLGSIIAILGLALGPETLKNNELTMYQH</sequence>
<keyword evidence="6 7" id="KW-0472">Membrane</keyword>
<feature type="transmembrane region" description="Helical" evidence="7">
    <location>
        <begin position="284"/>
        <end position="314"/>
    </location>
</feature>
<dbReference type="Pfam" id="PF07690">
    <property type="entry name" value="MFS_1"/>
    <property type="match status" value="1"/>
</dbReference>
<evidence type="ECO:0000256" key="5">
    <source>
        <dbReference type="ARBA" id="ARBA00022989"/>
    </source>
</evidence>
<feature type="transmembrane region" description="Helical" evidence="7">
    <location>
        <begin position="77"/>
        <end position="94"/>
    </location>
</feature>
<dbReference type="GO" id="GO:0005886">
    <property type="term" value="C:plasma membrane"/>
    <property type="evidence" value="ECO:0007669"/>
    <property type="project" value="UniProtKB-SubCell"/>
</dbReference>
<feature type="transmembrane region" description="Helical" evidence="7">
    <location>
        <begin position="216"/>
        <end position="237"/>
    </location>
</feature>
<dbReference type="Gene3D" id="1.20.1250.20">
    <property type="entry name" value="MFS general substrate transporter like domains"/>
    <property type="match status" value="2"/>
</dbReference>